<dbReference type="SUPFAM" id="SSF55008">
    <property type="entry name" value="HMA, heavy metal-associated domain"/>
    <property type="match status" value="1"/>
</dbReference>
<dbReference type="PANTHER" id="PTHR22814">
    <property type="entry name" value="COPPER TRANSPORT PROTEIN ATOX1-RELATED"/>
    <property type="match status" value="1"/>
</dbReference>
<dbReference type="GO" id="GO:0046872">
    <property type="term" value="F:metal ion binding"/>
    <property type="evidence" value="ECO:0007669"/>
    <property type="project" value="UniProtKB-KW"/>
</dbReference>
<accession>A0A9D4Y983</accession>
<evidence type="ECO:0000256" key="1">
    <source>
        <dbReference type="ARBA" id="ARBA00022723"/>
    </source>
</evidence>
<evidence type="ECO:0000313" key="4">
    <source>
        <dbReference type="Proteomes" id="UP001058974"/>
    </source>
</evidence>
<sequence>LYKAWRDTLFGNKIVCELKHLIVRMSNMQIVPAYKTIVEAQYVEMRVPLYSYGCEKKIKKSLSSLKGIYSINVDHYQQKVTVWGICNKFDVLQTVRSKRKDACFWNQEDNVALENSQTQSSPIPLPTFPHKDFKPSLSLTRVRSLSLKAWKKVFTRSYSF</sequence>
<name>A0A9D4Y983_PEA</name>
<reference evidence="3 4" key="1">
    <citation type="journal article" date="2022" name="Nat. Genet.">
        <title>Improved pea reference genome and pan-genome highlight genomic features and evolutionary characteristics.</title>
        <authorList>
            <person name="Yang T."/>
            <person name="Liu R."/>
            <person name="Luo Y."/>
            <person name="Hu S."/>
            <person name="Wang D."/>
            <person name="Wang C."/>
            <person name="Pandey M.K."/>
            <person name="Ge S."/>
            <person name="Xu Q."/>
            <person name="Li N."/>
            <person name="Li G."/>
            <person name="Huang Y."/>
            <person name="Saxena R.K."/>
            <person name="Ji Y."/>
            <person name="Li M."/>
            <person name="Yan X."/>
            <person name="He Y."/>
            <person name="Liu Y."/>
            <person name="Wang X."/>
            <person name="Xiang C."/>
            <person name="Varshney R.K."/>
            <person name="Ding H."/>
            <person name="Gao S."/>
            <person name="Zong X."/>
        </authorList>
    </citation>
    <scope>NUCLEOTIDE SEQUENCE [LARGE SCALE GENOMIC DNA]</scope>
    <source>
        <strain evidence="3 4">cv. Zhongwan 6</strain>
    </source>
</reference>
<keyword evidence="4" id="KW-1185">Reference proteome</keyword>
<dbReference type="PROSITE" id="PS50846">
    <property type="entry name" value="HMA_2"/>
    <property type="match status" value="1"/>
</dbReference>
<protein>
    <recommendedName>
        <fullName evidence="2">HMA domain-containing protein</fullName>
    </recommendedName>
</protein>
<comment type="caution">
    <text evidence="3">The sequence shown here is derived from an EMBL/GenBank/DDBJ whole genome shotgun (WGS) entry which is preliminary data.</text>
</comment>
<dbReference type="Gramene" id="Psat02G0195500-T1">
    <property type="protein sequence ID" value="KAI5435343.1"/>
    <property type="gene ID" value="KIW84_021955"/>
</dbReference>
<feature type="domain" description="HMA" evidence="2">
    <location>
        <begin position="40"/>
        <end position="107"/>
    </location>
</feature>
<dbReference type="CDD" id="cd00371">
    <property type="entry name" value="HMA"/>
    <property type="match status" value="1"/>
</dbReference>
<feature type="non-terminal residue" evidence="3">
    <location>
        <position position="1"/>
    </location>
</feature>
<dbReference type="InterPro" id="IPR006121">
    <property type="entry name" value="HMA_dom"/>
</dbReference>
<dbReference type="Pfam" id="PF00403">
    <property type="entry name" value="HMA"/>
    <property type="match status" value="1"/>
</dbReference>
<organism evidence="3 4">
    <name type="scientific">Pisum sativum</name>
    <name type="common">Garden pea</name>
    <name type="synonym">Lathyrus oleraceus</name>
    <dbReference type="NCBI Taxonomy" id="3888"/>
    <lineage>
        <taxon>Eukaryota</taxon>
        <taxon>Viridiplantae</taxon>
        <taxon>Streptophyta</taxon>
        <taxon>Embryophyta</taxon>
        <taxon>Tracheophyta</taxon>
        <taxon>Spermatophyta</taxon>
        <taxon>Magnoliopsida</taxon>
        <taxon>eudicotyledons</taxon>
        <taxon>Gunneridae</taxon>
        <taxon>Pentapetalae</taxon>
        <taxon>rosids</taxon>
        <taxon>fabids</taxon>
        <taxon>Fabales</taxon>
        <taxon>Fabaceae</taxon>
        <taxon>Papilionoideae</taxon>
        <taxon>50 kb inversion clade</taxon>
        <taxon>NPAAA clade</taxon>
        <taxon>Hologalegina</taxon>
        <taxon>IRL clade</taxon>
        <taxon>Fabeae</taxon>
        <taxon>Lathyrus</taxon>
    </lineage>
</organism>
<gene>
    <name evidence="3" type="ORF">KIW84_021955</name>
</gene>
<dbReference type="Proteomes" id="UP001058974">
    <property type="component" value="Chromosome 2"/>
</dbReference>
<dbReference type="EMBL" id="JAMSHJ010000002">
    <property type="protein sequence ID" value="KAI5435343.1"/>
    <property type="molecule type" value="Genomic_DNA"/>
</dbReference>
<keyword evidence="1" id="KW-0479">Metal-binding</keyword>
<evidence type="ECO:0000313" key="3">
    <source>
        <dbReference type="EMBL" id="KAI5435343.1"/>
    </source>
</evidence>
<evidence type="ECO:0000259" key="2">
    <source>
        <dbReference type="PROSITE" id="PS50846"/>
    </source>
</evidence>
<dbReference type="AlphaFoldDB" id="A0A9D4Y983"/>
<dbReference type="Gene3D" id="3.30.70.100">
    <property type="match status" value="1"/>
</dbReference>
<proteinExistence type="predicted"/>
<dbReference type="InterPro" id="IPR036163">
    <property type="entry name" value="HMA_dom_sf"/>
</dbReference>
<dbReference type="PANTHER" id="PTHR22814:SF305">
    <property type="entry name" value="HEAVY METAL TRANSPORT_DETOXIFICATION SUPERFAMILY PROTEIN"/>
    <property type="match status" value="1"/>
</dbReference>